<gene>
    <name evidence="10" type="ORF">SAMN05216508_13811</name>
</gene>
<keyword evidence="11" id="KW-1185">Reference proteome</keyword>
<keyword evidence="3" id="KW-1003">Cell membrane</keyword>
<keyword evidence="2" id="KW-0813">Transport</keyword>
<keyword evidence="5 10" id="KW-0067">ATP-binding</keyword>
<dbReference type="PROSITE" id="PS00211">
    <property type="entry name" value="ABC_TRANSPORTER_1"/>
    <property type="match status" value="1"/>
</dbReference>
<dbReference type="Proteomes" id="UP000198817">
    <property type="component" value="Unassembled WGS sequence"/>
</dbReference>
<dbReference type="PANTHER" id="PTHR43166:SF30">
    <property type="entry name" value="METHIONINE IMPORT ATP-BINDING PROTEIN METN"/>
    <property type="match status" value="1"/>
</dbReference>
<keyword evidence="7" id="KW-0029">Amino-acid transport</keyword>
<evidence type="ECO:0000259" key="9">
    <source>
        <dbReference type="PROSITE" id="PS50893"/>
    </source>
</evidence>
<dbReference type="InterPro" id="IPR027417">
    <property type="entry name" value="P-loop_NTPase"/>
</dbReference>
<dbReference type="EMBL" id="FPBT01000038">
    <property type="protein sequence ID" value="SFU70345.1"/>
    <property type="molecule type" value="Genomic_DNA"/>
</dbReference>
<dbReference type="InterPro" id="IPR003593">
    <property type="entry name" value="AAA+_ATPase"/>
</dbReference>
<comment type="similarity">
    <text evidence="1">Belongs to the ABC transporter superfamily.</text>
</comment>
<name>A0A1I7IBI7_9FIRM</name>
<reference evidence="10 11" key="1">
    <citation type="submission" date="2016-10" db="EMBL/GenBank/DDBJ databases">
        <authorList>
            <person name="de Groot N.N."/>
        </authorList>
    </citation>
    <scope>NUCLEOTIDE SEQUENCE [LARGE SCALE GENOMIC DNA]</scope>
    <source>
        <strain evidence="10 11">KHGC13</strain>
    </source>
</reference>
<dbReference type="SUPFAM" id="SSF52540">
    <property type="entry name" value="P-loop containing nucleoside triphosphate hydrolases"/>
    <property type="match status" value="1"/>
</dbReference>
<dbReference type="GO" id="GO:0016887">
    <property type="term" value="F:ATP hydrolysis activity"/>
    <property type="evidence" value="ECO:0007669"/>
    <property type="project" value="InterPro"/>
</dbReference>
<dbReference type="GO" id="GO:0006865">
    <property type="term" value="P:amino acid transport"/>
    <property type="evidence" value="ECO:0007669"/>
    <property type="project" value="UniProtKB-KW"/>
</dbReference>
<evidence type="ECO:0000256" key="6">
    <source>
        <dbReference type="ARBA" id="ARBA00022967"/>
    </source>
</evidence>
<dbReference type="PROSITE" id="PS50893">
    <property type="entry name" value="ABC_TRANSPORTER_2"/>
    <property type="match status" value="1"/>
</dbReference>
<dbReference type="InterPro" id="IPR003439">
    <property type="entry name" value="ABC_transporter-like_ATP-bd"/>
</dbReference>
<keyword evidence="4" id="KW-0547">Nucleotide-binding</keyword>
<evidence type="ECO:0000256" key="2">
    <source>
        <dbReference type="ARBA" id="ARBA00022448"/>
    </source>
</evidence>
<dbReference type="CDD" id="cd03258">
    <property type="entry name" value="ABC_MetN_methionine_transporter"/>
    <property type="match status" value="1"/>
</dbReference>
<dbReference type="SMART" id="SM00382">
    <property type="entry name" value="AAA"/>
    <property type="match status" value="1"/>
</dbReference>
<dbReference type="AlphaFoldDB" id="A0A1I7IBI7"/>
<dbReference type="InterPro" id="IPR017871">
    <property type="entry name" value="ABC_transporter-like_CS"/>
</dbReference>
<evidence type="ECO:0000256" key="4">
    <source>
        <dbReference type="ARBA" id="ARBA00022741"/>
    </source>
</evidence>
<dbReference type="Pfam" id="PF00005">
    <property type="entry name" value="ABC_tran"/>
    <property type="match status" value="1"/>
</dbReference>
<dbReference type="RefSeq" id="WP_090472138.1">
    <property type="nucleotide sequence ID" value="NZ_FOWF01000042.1"/>
</dbReference>
<keyword evidence="8" id="KW-0472">Membrane</keyword>
<evidence type="ECO:0000313" key="11">
    <source>
        <dbReference type="Proteomes" id="UP000198817"/>
    </source>
</evidence>
<accession>A0A1I7IBI7</accession>
<evidence type="ECO:0000256" key="3">
    <source>
        <dbReference type="ARBA" id="ARBA00022475"/>
    </source>
</evidence>
<dbReference type="Gene3D" id="3.40.50.300">
    <property type="entry name" value="P-loop containing nucleotide triphosphate hydrolases"/>
    <property type="match status" value="1"/>
</dbReference>
<sequence>MIEIKHLSKVWPDGGNVLHDINLTISDGDVFALVGRSGAGKSTLLRCINALTDYQEGSLTVDGQEVREMNGQELRELRKKCGMIFQQFSLLERKTVYENVALPMRCWKKSKKEIDEKVRSLLDLVGLGNKADARPRNLSGGQKQRVAIARALTMEPDILLCDEATSALDPNTTNSILDLLDEINQKTGITIIIVTHQMEVVRRACRKACILEHGEIVYNGDVQSVFMDKPPALGRLLGDSGIPLPEGGRNIRMAVSRREEDHTDSFFHEMAQELPVRIVDGNVQQFKDGILSVFTINVEEKDYDAAAAFLNERKIRWKEVFRKDDQGDDEEGM</sequence>
<organism evidence="10 11">
    <name type="scientific">Eubacterium pyruvativorans</name>
    <dbReference type="NCBI Taxonomy" id="155865"/>
    <lineage>
        <taxon>Bacteria</taxon>
        <taxon>Bacillati</taxon>
        <taxon>Bacillota</taxon>
        <taxon>Clostridia</taxon>
        <taxon>Eubacteriales</taxon>
        <taxon>Eubacteriaceae</taxon>
        <taxon>Eubacterium</taxon>
    </lineage>
</organism>
<dbReference type="InterPro" id="IPR041701">
    <property type="entry name" value="MetN_ABC"/>
</dbReference>
<feature type="domain" description="ABC transporter" evidence="9">
    <location>
        <begin position="2"/>
        <end position="238"/>
    </location>
</feature>
<evidence type="ECO:0000313" key="10">
    <source>
        <dbReference type="EMBL" id="SFU70345.1"/>
    </source>
</evidence>
<keyword evidence="6" id="KW-1278">Translocase</keyword>
<dbReference type="InterPro" id="IPR050086">
    <property type="entry name" value="MetN_ABC_transporter-like"/>
</dbReference>
<dbReference type="GO" id="GO:0005524">
    <property type="term" value="F:ATP binding"/>
    <property type="evidence" value="ECO:0007669"/>
    <property type="project" value="UniProtKB-KW"/>
</dbReference>
<dbReference type="FunFam" id="3.40.50.300:FF:000056">
    <property type="entry name" value="Cell division ATP-binding protein FtsE"/>
    <property type="match status" value="1"/>
</dbReference>
<protein>
    <submittedName>
        <fullName evidence="10">D-methionine transport system ATP-binding protein</fullName>
    </submittedName>
</protein>
<evidence type="ECO:0000256" key="7">
    <source>
        <dbReference type="ARBA" id="ARBA00022970"/>
    </source>
</evidence>
<evidence type="ECO:0000256" key="8">
    <source>
        <dbReference type="ARBA" id="ARBA00023136"/>
    </source>
</evidence>
<dbReference type="STRING" id="155865.SAMN05216515_1422"/>
<evidence type="ECO:0000256" key="5">
    <source>
        <dbReference type="ARBA" id="ARBA00022840"/>
    </source>
</evidence>
<dbReference type="PANTHER" id="PTHR43166">
    <property type="entry name" value="AMINO ACID IMPORT ATP-BINDING PROTEIN"/>
    <property type="match status" value="1"/>
</dbReference>
<dbReference type="OrthoDB" id="9804199at2"/>
<proteinExistence type="inferred from homology"/>
<evidence type="ECO:0000256" key="1">
    <source>
        <dbReference type="ARBA" id="ARBA00005417"/>
    </source>
</evidence>
<dbReference type="GO" id="GO:0005886">
    <property type="term" value="C:plasma membrane"/>
    <property type="evidence" value="ECO:0007669"/>
    <property type="project" value="UniProtKB-ARBA"/>
</dbReference>